<comment type="similarity">
    <text evidence="2">Belongs to the prokaryotic Ku family.</text>
</comment>
<keyword evidence="2" id="KW-0233">DNA recombination</keyword>
<keyword evidence="2" id="KW-0234">DNA repair</keyword>
<evidence type="ECO:0000313" key="5">
    <source>
        <dbReference type="Proteomes" id="UP001595818"/>
    </source>
</evidence>
<dbReference type="SUPFAM" id="SSF100939">
    <property type="entry name" value="SPOC domain-like"/>
    <property type="match status" value="1"/>
</dbReference>
<name>A0ABV9T563_9BACT</name>
<evidence type="ECO:0000256" key="1">
    <source>
        <dbReference type="ARBA" id="ARBA00023125"/>
    </source>
</evidence>
<dbReference type="Gene3D" id="2.40.290.10">
    <property type="match status" value="1"/>
</dbReference>
<dbReference type="HAMAP" id="MF_01875">
    <property type="entry name" value="Prokaryotic_Ku"/>
    <property type="match status" value="1"/>
</dbReference>
<dbReference type="InterPro" id="IPR009187">
    <property type="entry name" value="Prok_Ku"/>
</dbReference>
<dbReference type="PANTHER" id="PTHR41251:SF1">
    <property type="entry name" value="NON-HOMOLOGOUS END JOINING PROTEIN KU"/>
    <property type="match status" value="1"/>
</dbReference>
<comment type="subunit">
    <text evidence="2">Homodimer. Interacts with LigD.</text>
</comment>
<dbReference type="RefSeq" id="WP_377066649.1">
    <property type="nucleotide sequence ID" value="NZ_JBHSJJ010000011.1"/>
</dbReference>
<dbReference type="PIRSF" id="PIRSF006493">
    <property type="entry name" value="Prok_Ku"/>
    <property type="match status" value="1"/>
</dbReference>
<dbReference type="SMART" id="SM00559">
    <property type="entry name" value="Ku78"/>
    <property type="match status" value="1"/>
</dbReference>
<proteinExistence type="inferred from homology"/>
<keyword evidence="1 2" id="KW-0238">DNA-binding</keyword>
<comment type="caution">
    <text evidence="4">The sequence shown here is derived from an EMBL/GenBank/DDBJ whole genome shotgun (WGS) entry which is preliminary data.</text>
</comment>
<keyword evidence="2" id="KW-0227">DNA damage</keyword>
<keyword evidence="5" id="KW-1185">Reference proteome</keyword>
<comment type="function">
    <text evidence="2">With LigD forms a non-homologous end joining (NHEJ) DNA repair enzyme, which repairs dsDNA breaks with reduced fidelity. Binds linear dsDNA with 5'- and 3'- overhangs but not closed circular dsDNA nor ssDNA. Recruits and stimulates the ligase activity of LigD.</text>
</comment>
<dbReference type="PANTHER" id="PTHR41251">
    <property type="entry name" value="NON-HOMOLOGOUS END JOINING PROTEIN KU"/>
    <property type="match status" value="1"/>
</dbReference>
<dbReference type="InterPro" id="IPR006164">
    <property type="entry name" value="DNA_bd_Ku70/Ku80"/>
</dbReference>
<evidence type="ECO:0000256" key="2">
    <source>
        <dbReference type="HAMAP-Rule" id="MF_01875"/>
    </source>
</evidence>
<dbReference type="NCBIfam" id="TIGR02772">
    <property type="entry name" value="Ku_bact"/>
    <property type="match status" value="1"/>
</dbReference>
<accession>A0ABV9T563</accession>
<evidence type="ECO:0000259" key="3">
    <source>
        <dbReference type="SMART" id="SM00559"/>
    </source>
</evidence>
<sequence>MRSIWNGSISFGLVNIPIKMYSASEKRRLELDMLDRHDHARIRYKRVNEETGKEVAWKDIVKGYKKGDEYIILEDEDFEQANVKKSKTLDIEAFVKEDEVAEVLFKKPYFIEPQKGGGKSYNLLKNALKKTKKLGLATFVMRQKEHLSLIGVYKDILVLHIIRFAEEIRDGSDLKLPTTKVSKKEVDMALSLIDQYTEKFKFSKYKDVYNNQLMKIIEAKSGGKKPKVRRFESKATPAKDLMAQLKASLEKKKKKAS</sequence>
<protein>
    <recommendedName>
        <fullName evidence="2">Non-homologous end joining protein Ku</fullName>
    </recommendedName>
</protein>
<organism evidence="4 5">
    <name type="scientific">Negadavirga shengliensis</name>
    <dbReference type="NCBI Taxonomy" id="1389218"/>
    <lineage>
        <taxon>Bacteria</taxon>
        <taxon>Pseudomonadati</taxon>
        <taxon>Bacteroidota</taxon>
        <taxon>Cytophagia</taxon>
        <taxon>Cytophagales</taxon>
        <taxon>Cyclobacteriaceae</taxon>
        <taxon>Negadavirga</taxon>
    </lineage>
</organism>
<dbReference type="Proteomes" id="UP001595818">
    <property type="component" value="Unassembled WGS sequence"/>
</dbReference>
<reference evidence="5" key="1">
    <citation type="journal article" date="2019" name="Int. J. Syst. Evol. Microbiol.">
        <title>The Global Catalogue of Microorganisms (GCM) 10K type strain sequencing project: providing services to taxonomists for standard genome sequencing and annotation.</title>
        <authorList>
            <consortium name="The Broad Institute Genomics Platform"/>
            <consortium name="The Broad Institute Genome Sequencing Center for Infectious Disease"/>
            <person name="Wu L."/>
            <person name="Ma J."/>
        </authorList>
    </citation>
    <scope>NUCLEOTIDE SEQUENCE [LARGE SCALE GENOMIC DNA]</scope>
    <source>
        <strain evidence="5">CGMCC 4.7466</strain>
    </source>
</reference>
<evidence type="ECO:0000313" key="4">
    <source>
        <dbReference type="EMBL" id="MFC4873617.1"/>
    </source>
</evidence>
<gene>
    <name evidence="2" type="primary">ku</name>
    <name evidence="4" type="ORF">ACFPFU_18085</name>
</gene>
<feature type="domain" description="Ku" evidence="3">
    <location>
        <begin position="52"/>
        <end position="179"/>
    </location>
</feature>
<dbReference type="Pfam" id="PF02735">
    <property type="entry name" value="Ku"/>
    <property type="match status" value="1"/>
</dbReference>
<dbReference type="InterPro" id="IPR016194">
    <property type="entry name" value="SPOC-like_C_dom_sf"/>
</dbReference>
<dbReference type="EMBL" id="JBHSJJ010000011">
    <property type="protein sequence ID" value="MFC4873617.1"/>
    <property type="molecule type" value="Genomic_DNA"/>
</dbReference>